<dbReference type="Proteomes" id="UP001144471">
    <property type="component" value="Unassembled WGS sequence"/>
</dbReference>
<dbReference type="InterPro" id="IPR020288">
    <property type="entry name" value="Sheath_initiator"/>
</dbReference>
<proteinExistence type="predicted"/>
<reference evidence="1" key="1">
    <citation type="submission" date="2022-12" db="EMBL/GenBank/DDBJ databases">
        <title>Reference genome sequencing for broad-spectrum identification of bacterial and archaeal isolates by mass spectrometry.</title>
        <authorList>
            <person name="Sekiguchi Y."/>
            <person name="Tourlousse D.M."/>
        </authorList>
    </citation>
    <scope>NUCLEOTIDE SEQUENCE</scope>
    <source>
        <strain evidence="1">10succ1</strain>
    </source>
</reference>
<evidence type="ECO:0000313" key="1">
    <source>
        <dbReference type="EMBL" id="GLI57714.1"/>
    </source>
</evidence>
<evidence type="ECO:0000313" key="2">
    <source>
        <dbReference type="Proteomes" id="UP001144471"/>
    </source>
</evidence>
<dbReference type="AlphaFoldDB" id="A0A9W6GMB3"/>
<comment type="caution">
    <text evidence="1">The sequence shown here is derived from an EMBL/GenBank/DDBJ whole genome shotgun (WGS) entry which is preliminary data.</text>
</comment>
<name>A0A9W6GMB3_9FUSO</name>
<organism evidence="1 2">
    <name type="scientific">Propionigenium maris DSM 9537</name>
    <dbReference type="NCBI Taxonomy" id="1123000"/>
    <lineage>
        <taxon>Bacteria</taxon>
        <taxon>Fusobacteriati</taxon>
        <taxon>Fusobacteriota</taxon>
        <taxon>Fusobacteriia</taxon>
        <taxon>Fusobacteriales</taxon>
        <taxon>Fusobacteriaceae</taxon>
        <taxon>Propionigenium</taxon>
    </lineage>
</organism>
<dbReference type="EMBL" id="BSDY01000023">
    <property type="protein sequence ID" value="GLI57714.1"/>
    <property type="molecule type" value="Genomic_DNA"/>
</dbReference>
<gene>
    <name evidence="1" type="ORF">PM10SUCC1_32280</name>
</gene>
<protein>
    <submittedName>
        <fullName evidence="1">Uncharacterized protein</fullName>
    </submittedName>
</protein>
<accession>A0A9W6GMB3</accession>
<keyword evidence="2" id="KW-1185">Reference proteome</keyword>
<dbReference type="Pfam" id="PF10934">
    <property type="entry name" value="Sheath_initiator"/>
    <property type="match status" value="1"/>
</dbReference>
<sequence length="117" mass="13112">MQAFLMKDGDLVLGSNNHLVRATEVETIAQTAAHWIDTNLGEDYIDPHVGIRYLGLGGAIGKPINQVTIEQEILTALLNTEGVRRAEIKETEFDEARRIYKPGYILYLEDNTVLERG</sequence>
<dbReference type="RefSeq" id="WP_281837390.1">
    <property type="nucleotide sequence ID" value="NZ_BSDY01000023.1"/>
</dbReference>